<organism evidence="3 4">
    <name type="scientific">Tunturiibacter lichenicola</name>
    <dbReference type="NCBI Taxonomy" id="2051959"/>
    <lineage>
        <taxon>Bacteria</taxon>
        <taxon>Pseudomonadati</taxon>
        <taxon>Acidobacteriota</taxon>
        <taxon>Terriglobia</taxon>
        <taxon>Terriglobales</taxon>
        <taxon>Acidobacteriaceae</taxon>
        <taxon>Tunturiibacter</taxon>
    </lineage>
</organism>
<dbReference type="InterPro" id="IPR011250">
    <property type="entry name" value="OMP/PagP_B-barrel"/>
</dbReference>
<feature type="signal peptide" evidence="2">
    <location>
        <begin position="1"/>
        <end position="33"/>
    </location>
</feature>
<keyword evidence="2" id="KW-0732">Signal</keyword>
<proteinExistence type="predicted"/>
<accession>A0A7Y9NPM1</accession>
<dbReference type="AlphaFoldDB" id="A0A7Y9NPM1"/>
<sequence length="331" mass="35757">MHTTIIGNRLHRILGRTAAITFFAAAGSLGLHAQQSAGTASPLPPVNLKASLVAPLNLYTPDDLGYSSSTGSVETANAVDFNLSSDATQPPPRRRYSRPNYNDSRTNADGSAKYTFVVGGGLTVPTGPTHSALTTSWKVQAGVGRNFNKTFGVIAQFDYDNFGVNTSTLNNLLAIYDSLGVVDQNGNPISQLSGNSHDWSFTLNPIVNYYTSDTKGAYVIGGAGFYHKTANFSTPLPGIYCDPFGFCYQYLANATIDKYTSNAFGVNGGLGFTYKVSRFASTRFFVEGRYVYTFNSQRQFSYGDANGNGFNVFPQNSAKTSYIPITFGLRF</sequence>
<evidence type="ECO:0008006" key="5">
    <source>
        <dbReference type="Google" id="ProtNLM"/>
    </source>
</evidence>
<dbReference type="Gene3D" id="2.40.160.20">
    <property type="match status" value="1"/>
</dbReference>
<protein>
    <recommendedName>
        <fullName evidence="5">Outer membrane protein beta-barrel domain-containing protein</fullName>
    </recommendedName>
</protein>
<gene>
    <name evidence="3" type="ORF">HDF12_003635</name>
</gene>
<reference evidence="3 4" key="1">
    <citation type="submission" date="2020-07" db="EMBL/GenBank/DDBJ databases">
        <title>Genomic Encyclopedia of Type Strains, Phase IV (KMG-V): Genome sequencing to study the core and pangenomes of soil and plant-associated prokaryotes.</title>
        <authorList>
            <person name="Whitman W."/>
        </authorList>
    </citation>
    <scope>NUCLEOTIDE SEQUENCE [LARGE SCALE GENOMIC DNA]</scope>
    <source>
        <strain evidence="3 4">M8UP30</strain>
    </source>
</reference>
<evidence type="ECO:0000313" key="3">
    <source>
        <dbReference type="EMBL" id="NYF53236.1"/>
    </source>
</evidence>
<dbReference type="SUPFAM" id="SSF56925">
    <property type="entry name" value="OMPA-like"/>
    <property type="match status" value="1"/>
</dbReference>
<comment type="caution">
    <text evidence="3">The sequence shown here is derived from an EMBL/GenBank/DDBJ whole genome shotgun (WGS) entry which is preliminary data.</text>
</comment>
<evidence type="ECO:0000313" key="4">
    <source>
        <dbReference type="Proteomes" id="UP000534186"/>
    </source>
</evidence>
<dbReference type="Proteomes" id="UP000534186">
    <property type="component" value="Unassembled WGS sequence"/>
</dbReference>
<evidence type="ECO:0000256" key="2">
    <source>
        <dbReference type="SAM" id="SignalP"/>
    </source>
</evidence>
<feature type="chain" id="PRO_5031383545" description="Outer membrane protein beta-barrel domain-containing protein" evidence="2">
    <location>
        <begin position="34"/>
        <end position="331"/>
    </location>
</feature>
<evidence type="ECO:0000256" key="1">
    <source>
        <dbReference type="SAM" id="MobiDB-lite"/>
    </source>
</evidence>
<feature type="region of interest" description="Disordered" evidence="1">
    <location>
        <begin position="80"/>
        <end position="104"/>
    </location>
</feature>
<name>A0A7Y9NPM1_9BACT</name>
<dbReference type="EMBL" id="JACCCV010000002">
    <property type="protein sequence ID" value="NYF53236.1"/>
    <property type="molecule type" value="Genomic_DNA"/>
</dbReference>